<dbReference type="PROSITE" id="PS51482">
    <property type="entry name" value="DEGV"/>
    <property type="match status" value="1"/>
</dbReference>
<protein>
    <submittedName>
        <fullName evidence="2">DegV family protein</fullName>
    </submittedName>
</protein>
<dbReference type="GO" id="GO:0008289">
    <property type="term" value="F:lipid binding"/>
    <property type="evidence" value="ECO:0007669"/>
    <property type="project" value="UniProtKB-KW"/>
</dbReference>
<dbReference type="eggNOG" id="COG1307">
    <property type="taxonomic scope" value="Bacteria"/>
</dbReference>
<dbReference type="KEGG" id="slp:Slip_1401"/>
<gene>
    <name evidence="2" type="ordered locus">Slip_1401</name>
</gene>
<evidence type="ECO:0000256" key="1">
    <source>
        <dbReference type="ARBA" id="ARBA00023121"/>
    </source>
</evidence>
<dbReference type="RefSeq" id="WP_013175566.1">
    <property type="nucleotide sequence ID" value="NC_014220.1"/>
</dbReference>
<dbReference type="NCBIfam" id="TIGR00762">
    <property type="entry name" value="DegV"/>
    <property type="match status" value="1"/>
</dbReference>
<dbReference type="SUPFAM" id="SSF82549">
    <property type="entry name" value="DAK1/DegV-like"/>
    <property type="match status" value="1"/>
</dbReference>
<dbReference type="EMBL" id="CP002048">
    <property type="protein sequence ID" value="ADI02164.1"/>
    <property type="molecule type" value="Genomic_DNA"/>
</dbReference>
<reference evidence="2 3" key="2">
    <citation type="journal article" date="2010" name="Stand. Genomic Sci.">
        <title>Complete genome sequence of Syntrophothermus lipocalidus type strain (TGB-C1).</title>
        <authorList>
            <person name="Djao O.D."/>
            <person name="Zhang X."/>
            <person name="Lucas S."/>
            <person name="Lapidus A."/>
            <person name="Del Rio T.G."/>
            <person name="Nolan M."/>
            <person name="Tice H."/>
            <person name="Cheng J.F."/>
            <person name="Han C."/>
            <person name="Tapia R."/>
            <person name="Goodwin L."/>
            <person name="Pitluck S."/>
            <person name="Liolios K."/>
            <person name="Ivanova N."/>
            <person name="Mavromatis K."/>
            <person name="Mikhailova N."/>
            <person name="Ovchinnikova G."/>
            <person name="Pati A."/>
            <person name="Brambilla E."/>
            <person name="Chen A."/>
            <person name="Palaniappan K."/>
            <person name="Land M."/>
            <person name="Hauser L."/>
            <person name="Chang Y.J."/>
            <person name="Jeffries C.D."/>
            <person name="Rohde M."/>
            <person name="Sikorski J."/>
            <person name="Spring S."/>
            <person name="Goker M."/>
            <person name="Detter J.C."/>
            <person name="Woyke T."/>
            <person name="Bristow J."/>
            <person name="Eisen J.A."/>
            <person name="Markowitz V."/>
            <person name="Hugenholtz P."/>
            <person name="Kyrpides N.C."/>
            <person name="Klenk H.P."/>
        </authorList>
    </citation>
    <scope>NUCLEOTIDE SEQUENCE [LARGE SCALE GENOMIC DNA]</scope>
    <source>
        <strain evidence="3">DSM 12680 / TGB-C1</strain>
    </source>
</reference>
<dbReference type="Gene3D" id="3.30.1180.10">
    <property type="match status" value="1"/>
</dbReference>
<evidence type="ECO:0000313" key="3">
    <source>
        <dbReference type="Proteomes" id="UP000000378"/>
    </source>
</evidence>
<keyword evidence="3" id="KW-1185">Reference proteome</keyword>
<dbReference type="AlphaFoldDB" id="D7CN79"/>
<dbReference type="InterPro" id="IPR050270">
    <property type="entry name" value="DegV_domain_contain"/>
</dbReference>
<dbReference type="InterPro" id="IPR003797">
    <property type="entry name" value="DegV"/>
</dbReference>
<organism evidence="2 3">
    <name type="scientific">Syntrophothermus lipocalidus (strain DSM 12680 / TGB-C1)</name>
    <dbReference type="NCBI Taxonomy" id="643648"/>
    <lineage>
        <taxon>Bacteria</taxon>
        <taxon>Bacillati</taxon>
        <taxon>Bacillota</taxon>
        <taxon>Clostridia</taxon>
        <taxon>Eubacteriales</taxon>
        <taxon>Syntrophomonadaceae</taxon>
        <taxon>Syntrophothermus</taxon>
    </lineage>
</organism>
<dbReference type="HOGENOM" id="CLU_048251_4_1_9"/>
<dbReference type="PANTHER" id="PTHR33434:SF2">
    <property type="entry name" value="FATTY ACID-BINDING PROTEIN TM_1468"/>
    <property type="match status" value="1"/>
</dbReference>
<dbReference type="PANTHER" id="PTHR33434">
    <property type="entry name" value="DEGV DOMAIN-CONTAINING PROTEIN DR_1986-RELATED"/>
    <property type="match status" value="1"/>
</dbReference>
<dbReference type="Proteomes" id="UP000000378">
    <property type="component" value="Chromosome"/>
</dbReference>
<sequence>MAIVVVTDSTAYLPQAVIDSYRIKVVPLNVTLGMEVFKEGTVYSNREYYRRLRSEKIFPTTSQPSTGDFYEAFSQTDPGDTILGIFITSKLSGTAHTAEMVKGIFPDRRIFVVDSRCTVLAMAFQVLRACEMVKTGFAIEDILDELKRIQSRFGIYFIVDDLEYLFRGGRLSRVGKLVGNILQIKPILFISLATQGAIQVYDKVRTKIRALERIVEDFRRRLEKGLIEKVGVCHVDCPEDAAHLQARIEALWGAPVPVYEVGPVIGSHVGPGAMGICYY</sequence>
<evidence type="ECO:0000313" key="2">
    <source>
        <dbReference type="EMBL" id="ADI02164.1"/>
    </source>
</evidence>
<name>D7CN79_SYNLT</name>
<keyword evidence="1" id="KW-0446">Lipid-binding</keyword>
<reference evidence="3" key="1">
    <citation type="journal article" date="2010" name="Stand. Genomic Sci.">
        <title>Complete genome sequence of Syntrophothermus lipocalidus type strain (TGB-C1T).</title>
        <authorList>
            <consortium name="US DOE Joint Genome Institute (JGI-PGF)"/>
            <person name="Djao O."/>
            <person name="Zhang X."/>
            <person name="Lucas S."/>
            <person name="Lapidus A."/>
            <person name="Glavina Del Rio T."/>
            <person name="Nolan M."/>
            <person name="Tice H."/>
            <person name="Cheng J."/>
            <person name="Han C."/>
            <person name="Tapia R."/>
            <person name="Goodwin L."/>
            <person name="Pitluck S."/>
            <person name="Liolios K."/>
            <person name="Ivanova N."/>
            <person name="Mavromatis K."/>
            <person name="Mikhailova N."/>
            <person name="Ovchinnikova G."/>
            <person name="Pati A."/>
            <person name="Brambilla E."/>
            <person name="Chen A."/>
            <person name="Palaniappan K."/>
            <person name="Land M."/>
            <person name="Hauser L."/>
            <person name="Chang Y."/>
            <person name="Jeffries C."/>
            <person name="Rohde M."/>
            <person name="Sikorski J."/>
            <person name="Spring S."/>
            <person name="Goker M."/>
            <person name="Detter J."/>
            <person name="Woyke T."/>
            <person name="Bristow J."/>
            <person name="Eisen J."/>
            <person name="Markowitz V."/>
            <person name="Hugenholtz P."/>
            <person name="Kyrpides N."/>
            <person name="Klenk H."/>
        </authorList>
    </citation>
    <scope>NUCLEOTIDE SEQUENCE [LARGE SCALE GENOMIC DNA]</scope>
    <source>
        <strain evidence="3">DSM 12680 / TGB-C1</strain>
    </source>
</reference>
<dbReference type="Gene3D" id="3.40.50.10170">
    <property type="match status" value="1"/>
</dbReference>
<dbReference type="STRING" id="643648.Slip_1401"/>
<dbReference type="Pfam" id="PF02645">
    <property type="entry name" value="DegV"/>
    <property type="match status" value="1"/>
</dbReference>
<dbReference type="InterPro" id="IPR043168">
    <property type="entry name" value="DegV_C"/>
</dbReference>
<proteinExistence type="predicted"/>
<accession>D7CN79</accession>